<sequence length="597" mass="68409">MTSTRKRIYQEEFLNYGFTQIEDKGIMKPQCVVCLKVLTAESFKKSQLKKHLNNLHPHLSSKPREYFVNLEMSVKKQRLNSNLRSTFDQLSASKASFEVAWLIARNKKPHTIGEQLVKPAALKMAEIMCGQKEAAKLNSVPLSAKVVKERISILAENVREQVISSIKESKCFAIQLDETTDVSSNSQLMVYVRYKGLHAIEEEELFCSPLELRSRGIDVFNKINEYFNNANLKWEDCIALSVDGAPAMLGHVSGFSALAREKNPKIEVNHCMIHRQALLVKRLEPALEAVMHDVINVVNVVKGHALNTRLFRELCTDGEAEYTDLLYHTEVRWLSRGNVLNRVWVLKTELEIFMVDQKHVLADKFTNSSWVAHLAYLADIFEYVNALNKELQGKNINIISAREKISAFGSKLLYWRQKAEQNKIAAFSRLALFLEDCENITFDDIKDTVIRHLTKLKKRFDDYFPDLDSHNVSWVVDPFKCEIAGVPEEPQGLAEALLELRSNNEARIEFENKADLSYFWMSRAANAFKIAHEEAVKKLLPFATTYLCEQGFSTLLNIKTKQRNRLDPEDSMQIALTSKCPNFDVIVSKMKHHFSKT</sequence>
<reference evidence="1 2" key="1">
    <citation type="submission" date="2017-12" db="EMBL/GenBank/DDBJ databases">
        <title>Hemimetabolous genomes reveal molecular basis of termite eusociality.</title>
        <authorList>
            <person name="Harrison M.C."/>
            <person name="Jongepier E."/>
            <person name="Robertson H.M."/>
            <person name="Arning N."/>
            <person name="Bitard-Feildel T."/>
            <person name="Chao H."/>
            <person name="Childers C.P."/>
            <person name="Dinh H."/>
            <person name="Doddapaneni H."/>
            <person name="Dugan S."/>
            <person name="Gowin J."/>
            <person name="Greiner C."/>
            <person name="Han Y."/>
            <person name="Hu H."/>
            <person name="Hughes D.S.T."/>
            <person name="Huylmans A.-K."/>
            <person name="Kemena C."/>
            <person name="Kremer L.P.M."/>
            <person name="Lee S.L."/>
            <person name="Lopez-Ezquerra A."/>
            <person name="Mallet L."/>
            <person name="Monroy-Kuhn J.M."/>
            <person name="Moser A."/>
            <person name="Murali S.C."/>
            <person name="Muzny D.M."/>
            <person name="Otani S."/>
            <person name="Piulachs M.-D."/>
            <person name="Poelchau M."/>
            <person name="Qu J."/>
            <person name="Schaub F."/>
            <person name="Wada-Katsumata A."/>
            <person name="Worley K.C."/>
            <person name="Xie Q."/>
            <person name="Ylla G."/>
            <person name="Poulsen M."/>
            <person name="Gibbs R.A."/>
            <person name="Schal C."/>
            <person name="Richards S."/>
            <person name="Belles X."/>
            <person name="Korb J."/>
            <person name="Bornberg-Bauer E."/>
        </authorList>
    </citation>
    <scope>NUCLEOTIDE SEQUENCE [LARGE SCALE GENOMIC DNA]</scope>
    <source>
        <tissue evidence="1">Whole body</tissue>
    </source>
</reference>
<organism evidence="1 2">
    <name type="scientific">Cryptotermes secundus</name>
    <dbReference type="NCBI Taxonomy" id="105785"/>
    <lineage>
        <taxon>Eukaryota</taxon>
        <taxon>Metazoa</taxon>
        <taxon>Ecdysozoa</taxon>
        <taxon>Arthropoda</taxon>
        <taxon>Hexapoda</taxon>
        <taxon>Insecta</taxon>
        <taxon>Pterygota</taxon>
        <taxon>Neoptera</taxon>
        <taxon>Polyneoptera</taxon>
        <taxon>Dictyoptera</taxon>
        <taxon>Blattodea</taxon>
        <taxon>Blattoidea</taxon>
        <taxon>Termitoidae</taxon>
        <taxon>Kalotermitidae</taxon>
        <taxon>Cryptotermitinae</taxon>
        <taxon>Cryptotermes</taxon>
    </lineage>
</organism>
<dbReference type="AlphaFoldDB" id="A0A2J7QIB2"/>
<accession>A0A2J7QIB2</accession>
<dbReference type="InterPro" id="IPR012337">
    <property type="entry name" value="RNaseH-like_sf"/>
</dbReference>
<dbReference type="InParanoid" id="A0A2J7QIB2"/>
<comment type="caution">
    <text evidence="1">The sequence shown here is derived from an EMBL/GenBank/DDBJ whole genome shotgun (WGS) entry which is preliminary data.</text>
</comment>
<dbReference type="OrthoDB" id="8195035at2759"/>
<dbReference type="SUPFAM" id="SSF53098">
    <property type="entry name" value="Ribonuclease H-like"/>
    <property type="match status" value="1"/>
</dbReference>
<dbReference type="EMBL" id="NEVH01013954">
    <property type="protein sequence ID" value="PNF28328.1"/>
    <property type="molecule type" value="Genomic_DNA"/>
</dbReference>
<gene>
    <name evidence="1" type="ORF">B7P43_G01897</name>
</gene>
<proteinExistence type="predicted"/>
<name>A0A2J7QIB2_9NEOP</name>
<dbReference type="PANTHER" id="PTHR45913">
    <property type="entry name" value="EPM2A-INTERACTING PROTEIN 1"/>
    <property type="match status" value="1"/>
</dbReference>
<keyword evidence="2" id="KW-1185">Reference proteome</keyword>
<evidence type="ECO:0000313" key="2">
    <source>
        <dbReference type="Proteomes" id="UP000235965"/>
    </source>
</evidence>
<dbReference type="STRING" id="105785.A0A2J7QIB2"/>
<evidence type="ECO:0000313" key="1">
    <source>
        <dbReference type="EMBL" id="PNF28328.1"/>
    </source>
</evidence>
<protein>
    <submittedName>
        <fullName evidence="1">Protein ZBED8</fullName>
    </submittedName>
</protein>
<dbReference type="Proteomes" id="UP000235965">
    <property type="component" value="Unassembled WGS sequence"/>
</dbReference>
<dbReference type="PANTHER" id="PTHR45913:SF19">
    <property type="entry name" value="LOW QUALITY PROTEIN: ZINC FINGER BED DOMAIN-CONTAINING PROTEIN 5-LIKE"/>
    <property type="match status" value="1"/>
</dbReference>